<name>A0ABP6BXA6_9ACTN</name>
<dbReference type="Proteomes" id="UP001501509">
    <property type="component" value="Unassembled WGS sequence"/>
</dbReference>
<proteinExistence type="predicted"/>
<dbReference type="Pfam" id="PF12697">
    <property type="entry name" value="Abhydrolase_6"/>
    <property type="match status" value="1"/>
</dbReference>
<dbReference type="GO" id="GO:0016787">
    <property type="term" value="F:hydrolase activity"/>
    <property type="evidence" value="ECO:0007669"/>
    <property type="project" value="UniProtKB-KW"/>
</dbReference>
<gene>
    <name evidence="2" type="ORF">GCM10010411_20370</name>
</gene>
<evidence type="ECO:0000259" key="1">
    <source>
        <dbReference type="Pfam" id="PF12697"/>
    </source>
</evidence>
<comment type="caution">
    <text evidence="2">The sequence shown here is derived from an EMBL/GenBank/DDBJ whole genome shotgun (WGS) entry which is preliminary data.</text>
</comment>
<evidence type="ECO:0000313" key="3">
    <source>
        <dbReference type="Proteomes" id="UP001501509"/>
    </source>
</evidence>
<dbReference type="InterPro" id="IPR000073">
    <property type="entry name" value="AB_hydrolase_1"/>
</dbReference>
<dbReference type="SUPFAM" id="SSF53474">
    <property type="entry name" value="alpha/beta-Hydrolases"/>
    <property type="match status" value="1"/>
</dbReference>
<keyword evidence="2" id="KW-0378">Hydrolase</keyword>
<dbReference type="InterPro" id="IPR029058">
    <property type="entry name" value="AB_hydrolase_fold"/>
</dbReference>
<keyword evidence="3" id="KW-1185">Reference proteome</keyword>
<dbReference type="EMBL" id="BAAATD010000002">
    <property type="protein sequence ID" value="GAA2587474.1"/>
    <property type="molecule type" value="Genomic_DNA"/>
</dbReference>
<dbReference type="PANTHER" id="PTHR43433">
    <property type="entry name" value="HYDROLASE, ALPHA/BETA FOLD FAMILY PROTEIN"/>
    <property type="match status" value="1"/>
</dbReference>
<dbReference type="Gene3D" id="3.40.50.1820">
    <property type="entry name" value="alpha/beta hydrolase"/>
    <property type="match status" value="1"/>
</dbReference>
<reference evidence="3" key="1">
    <citation type="journal article" date="2019" name="Int. J. Syst. Evol. Microbiol.">
        <title>The Global Catalogue of Microorganisms (GCM) 10K type strain sequencing project: providing services to taxonomists for standard genome sequencing and annotation.</title>
        <authorList>
            <consortium name="The Broad Institute Genomics Platform"/>
            <consortium name="The Broad Institute Genome Sequencing Center for Infectious Disease"/>
            <person name="Wu L."/>
            <person name="Ma J."/>
        </authorList>
    </citation>
    <scope>NUCLEOTIDE SEQUENCE [LARGE SCALE GENOMIC DNA]</scope>
    <source>
        <strain evidence="3">JCM 6833</strain>
    </source>
</reference>
<accession>A0ABP6BXA6</accession>
<sequence length="274" mass="28753">MRTVTSKDGTTIAFEAWGDGQPLIIIDGATAHRAVNPINAEVGALLAGDFRVYAYDRRGRGDSTDTAPYAVEREIEDLAALIDHAGAPATVFGWSSGAVLALHAAAAGLPITRLALWEPPFVVDGSRPPLPPDYVERLDACVAGGRPGDAVELFMTAAAGVSADDVAGMRQAPFWPVLEAIAHTIAYDGRIMGDTMSGAPLPRDRWSAVTVPVKVMHGTDTFPWMITGARALAELLPTAALEALPGEQHGTTADVLAPALRQFVQSGQAHAGTR</sequence>
<feature type="domain" description="AB hydrolase-1" evidence="1">
    <location>
        <begin position="41"/>
        <end position="249"/>
    </location>
</feature>
<dbReference type="RefSeq" id="WP_344539926.1">
    <property type="nucleotide sequence ID" value="NZ_BAAATD010000002.1"/>
</dbReference>
<dbReference type="InterPro" id="IPR050471">
    <property type="entry name" value="AB_hydrolase"/>
</dbReference>
<dbReference type="PANTHER" id="PTHR43433:SF10">
    <property type="entry name" value="AB HYDROLASE-1 DOMAIN-CONTAINING PROTEIN"/>
    <property type="match status" value="1"/>
</dbReference>
<organism evidence="2 3">
    <name type="scientific">Actinomadura fulvescens</name>
    <dbReference type="NCBI Taxonomy" id="46160"/>
    <lineage>
        <taxon>Bacteria</taxon>
        <taxon>Bacillati</taxon>
        <taxon>Actinomycetota</taxon>
        <taxon>Actinomycetes</taxon>
        <taxon>Streptosporangiales</taxon>
        <taxon>Thermomonosporaceae</taxon>
        <taxon>Actinomadura</taxon>
    </lineage>
</organism>
<evidence type="ECO:0000313" key="2">
    <source>
        <dbReference type="EMBL" id="GAA2587474.1"/>
    </source>
</evidence>
<protein>
    <submittedName>
        <fullName evidence="2">Alpha/beta hydrolase</fullName>
    </submittedName>
</protein>